<dbReference type="AlphaFoldDB" id="A0AAD7IXD8"/>
<evidence type="ECO:0000313" key="1">
    <source>
        <dbReference type="EMBL" id="KAJ7751304.1"/>
    </source>
</evidence>
<name>A0AAD7IXD8_9AGAR</name>
<evidence type="ECO:0000313" key="2">
    <source>
        <dbReference type="Proteomes" id="UP001215280"/>
    </source>
</evidence>
<keyword evidence="2" id="KW-1185">Reference proteome</keyword>
<protein>
    <submittedName>
        <fullName evidence="1">Uncharacterized protein</fullName>
    </submittedName>
</protein>
<sequence length="202" mass="20817">MSFDFSSLGGFVAQLTGQGSDVPPEHHNAIRDAHAELIKSGPIDHSDTATLSATHRQLYDNEGNLKSVDPSTLMVQNKDGEPEVPDAVGGAIAAQAMQFFASQNPGGGSSTEDVQAQVMKFAMGHVTELVGTSGILDQVGGSGLQGMMMKKVAMSVLQSNVQGLVSGGGGGGGGGISSMVRRCTLRFNTEAQLPLVFNVVGN</sequence>
<proteinExistence type="predicted"/>
<comment type="caution">
    <text evidence="1">The sequence shown here is derived from an EMBL/GenBank/DDBJ whole genome shotgun (WGS) entry which is preliminary data.</text>
</comment>
<organism evidence="1 2">
    <name type="scientific">Mycena maculata</name>
    <dbReference type="NCBI Taxonomy" id="230809"/>
    <lineage>
        <taxon>Eukaryota</taxon>
        <taxon>Fungi</taxon>
        <taxon>Dikarya</taxon>
        <taxon>Basidiomycota</taxon>
        <taxon>Agaricomycotina</taxon>
        <taxon>Agaricomycetes</taxon>
        <taxon>Agaricomycetidae</taxon>
        <taxon>Agaricales</taxon>
        <taxon>Marasmiineae</taxon>
        <taxon>Mycenaceae</taxon>
        <taxon>Mycena</taxon>
    </lineage>
</organism>
<reference evidence="1" key="1">
    <citation type="submission" date="2023-03" db="EMBL/GenBank/DDBJ databases">
        <title>Massive genome expansion in bonnet fungi (Mycena s.s.) driven by repeated elements and novel gene families across ecological guilds.</title>
        <authorList>
            <consortium name="Lawrence Berkeley National Laboratory"/>
            <person name="Harder C.B."/>
            <person name="Miyauchi S."/>
            <person name="Viragh M."/>
            <person name="Kuo A."/>
            <person name="Thoen E."/>
            <person name="Andreopoulos B."/>
            <person name="Lu D."/>
            <person name="Skrede I."/>
            <person name="Drula E."/>
            <person name="Henrissat B."/>
            <person name="Morin E."/>
            <person name="Kohler A."/>
            <person name="Barry K."/>
            <person name="LaButti K."/>
            <person name="Morin E."/>
            <person name="Salamov A."/>
            <person name="Lipzen A."/>
            <person name="Mereny Z."/>
            <person name="Hegedus B."/>
            <person name="Baldrian P."/>
            <person name="Stursova M."/>
            <person name="Weitz H."/>
            <person name="Taylor A."/>
            <person name="Grigoriev I.V."/>
            <person name="Nagy L.G."/>
            <person name="Martin F."/>
            <person name="Kauserud H."/>
        </authorList>
    </citation>
    <scope>NUCLEOTIDE SEQUENCE</scope>
    <source>
        <strain evidence="1">CBHHK188m</strain>
    </source>
</reference>
<dbReference type="EMBL" id="JARJLG010000079">
    <property type="protein sequence ID" value="KAJ7751304.1"/>
    <property type="molecule type" value="Genomic_DNA"/>
</dbReference>
<accession>A0AAD7IXD8</accession>
<gene>
    <name evidence="1" type="ORF">DFH07DRAFT_941740</name>
</gene>
<dbReference type="Proteomes" id="UP001215280">
    <property type="component" value="Unassembled WGS sequence"/>
</dbReference>
<feature type="non-terminal residue" evidence="1">
    <location>
        <position position="1"/>
    </location>
</feature>